<keyword evidence="3" id="KW-0479">Metal-binding</keyword>
<dbReference type="InterPro" id="IPR005252">
    <property type="entry name" value="CoaBC"/>
</dbReference>
<dbReference type="EMBL" id="DQVE01000014">
    <property type="protein sequence ID" value="HIP98038.1"/>
    <property type="molecule type" value="Genomic_DNA"/>
</dbReference>
<comment type="function">
    <text evidence="3">Catalyzes two sequential steps in the biosynthesis of coenzyme A. In the first step cysteine is conjugated to 4'-phosphopantothenate to form 4-phosphopantothenoylcysteine. In the second step the latter compound is decarboxylated to form 4'-phosphopantotheine.</text>
</comment>
<name>A0A9D0YPB5_AQUAO</name>
<dbReference type="InterPro" id="IPR003382">
    <property type="entry name" value="Flavoprotein"/>
</dbReference>
<dbReference type="SUPFAM" id="SSF102645">
    <property type="entry name" value="CoaB-like"/>
    <property type="match status" value="1"/>
</dbReference>
<dbReference type="InterPro" id="IPR036551">
    <property type="entry name" value="Flavin_trans-like"/>
</dbReference>
<dbReference type="GO" id="GO:0004632">
    <property type="term" value="F:phosphopantothenate--cysteine ligase activity"/>
    <property type="evidence" value="ECO:0007669"/>
    <property type="project" value="UniProtKB-UniRule"/>
</dbReference>
<comment type="catalytic activity">
    <reaction evidence="3 4">
        <text>(R)-4'-phosphopantothenate + L-cysteine + CTP = N-[(R)-4-phosphopantothenoyl]-L-cysteine + CMP + diphosphate + H(+)</text>
        <dbReference type="Rhea" id="RHEA:19397"/>
        <dbReference type="ChEBI" id="CHEBI:10986"/>
        <dbReference type="ChEBI" id="CHEBI:15378"/>
        <dbReference type="ChEBI" id="CHEBI:33019"/>
        <dbReference type="ChEBI" id="CHEBI:35235"/>
        <dbReference type="ChEBI" id="CHEBI:37563"/>
        <dbReference type="ChEBI" id="CHEBI:59458"/>
        <dbReference type="ChEBI" id="CHEBI:60377"/>
        <dbReference type="EC" id="6.3.2.5"/>
    </reaction>
</comment>
<dbReference type="GO" id="GO:0071513">
    <property type="term" value="C:phosphopantothenoylcysteine decarboxylase complex"/>
    <property type="evidence" value="ECO:0007669"/>
    <property type="project" value="TreeGrafter"/>
</dbReference>
<keyword evidence="3 4" id="KW-0436">Ligase</keyword>
<evidence type="ECO:0000256" key="2">
    <source>
        <dbReference type="ARBA" id="ARBA00023239"/>
    </source>
</evidence>
<comment type="cofactor">
    <cofactor evidence="3">
        <name>FMN</name>
        <dbReference type="ChEBI" id="CHEBI:58210"/>
    </cofactor>
    <text evidence="3">Binds 1 FMN per subunit.</text>
</comment>
<reference evidence="7" key="1">
    <citation type="journal article" date="2020" name="ISME J.">
        <title>Gammaproteobacteria mediating utilization of methyl-, sulfur- and petroleum organic compounds in deep ocean hydrothermal plumes.</title>
        <authorList>
            <person name="Zhou Z."/>
            <person name="Liu Y."/>
            <person name="Pan J."/>
            <person name="Cron B.R."/>
            <person name="Toner B.M."/>
            <person name="Anantharaman K."/>
            <person name="Breier J.A."/>
            <person name="Dick G.J."/>
            <person name="Li M."/>
        </authorList>
    </citation>
    <scope>NUCLEOTIDE SEQUENCE</scope>
    <source>
        <strain evidence="7">SZUA-1501</strain>
    </source>
</reference>
<feature type="active site" description="Proton donor" evidence="3">
    <location>
        <position position="155"/>
    </location>
</feature>
<dbReference type="GO" id="GO:0015941">
    <property type="term" value="P:pantothenate catabolic process"/>
    <property type="evidence" value="ECO:0007669"/>
    <property type="project" value="InterPro"/>
</dbReference>
<feature type="binding site" evidence="3">
    <location>
        <position position="285"/>
    </location>
    <ligand>
        <name>CTP</name>
        <dbReference type="ChEBI" id="CHEBI:37563"/>
    </ligand>
</feature>
<dbReference type="PANTHER" id="PTHR14359:SF6">
    <property type="entry name" value="PHOSPHOPANTOTHENOYLCYSTEINE DECARBOXYLASE"/>
    <property type="match status" value="1"/>
</dbReference>
<evidence type="ECO:0000256" key="4">
    <source>
        <dbReference type="RuleBase" id="RU364078"/>
    </source>
</evidence>
<accession>A0A9D0YPB5</accession>
<comment type="function">
    <text evidence="4">Catalyzes two steps in the biosynthesis of coenzyme A. In the first step cysteine is conjugated to 4'-phosphopantothenate to form 4-phosphopantothenoylcysteine, in the latter compound is decarboxylated to form 4'-phosphopantotheine.</text>
</comment>
<dbReference type="Pfam" id="PF04127">
    <property type="entry name" value="DFP"/>
    <property type="match status" value="1"/>
</dbReference>
<dbReference type="NCBIfam" id="TIGR00521">
    <property type="entry name" value="coaBC_dfp"/>
    <property type="match status" value="1"/>
</dbReference>
<dbReference type="Gene3D" id="3.40.50.1950">
    <property type="entry name" value="Flavin prenyltransferase-like"/>
    <property type="match status" value="1"/>
</dbReference>
<keyword evidence="2 3" id="KW-0456">Lyase</keyword>
<dbReference type="GO" id="GO:0010181">
    <property type="term" value="F:FMN binding"/>
    <property type="evidence" value="ECO:0007669"/>
    <property type="project" value="UniProtKB-UniRule"/>
</dbReference>
<feature type="region of interest" description="Phosphopantothenoylcysteine decarboxylase" evidence="3">
    <location>
        <begin position="1"/>
        <end position="186"/>
    </location>
</feature>
<keyword evidence="3 4" id="KW-0285">Flavoprotein</keyword>
<evidence type="ECO:0000259" key="6">
    <source>
        <dbReference type="Pfam" id="PF04127"/>
    </source>
</evidence>
<feature type="domain" description="DNA/pantothenate metabolism flavoprotein C-terminal" evidence="6">
    <location>
        <begin position="182"/>
        <end position="387"/>
    </location>
</feature>
<dbReference type="GO" id="GO:0046872">
    <property type="term" value="F:metal ion binding"/>
    <property type="evidence" value="ECO:0007669"/>
    <property type="project" value="UniProtKB-KW"/>
</dbReference>
<dbReference type="GO" id="GO:0004633">
    <property type="term" value="F:phosphopantothenoylcysteine decarboxylase activity"/>
    <property type="evidence" value="ECO:0007669"/>
    <property type="project" value="UniProtKB-UniRule"/>
</dbReference>
<comment type="similarity">
    <text evidence="3 4">In the N-terminal section; belongs to the HFCD (homo-oligomeric flavin containing Cys decarboxylase) superfamily.</text>
</comment>
<comment type="similarity">
    <text evidence="3 4">In the C-terminal section; belongs to the PPC synthetase family.</text>
</comment>
<comment type="cofactor">
    <cofactor evidence="3">
        <name>Mg(2+)</name>
        <dbReference type="ChEBI" id="CHEBI:18420"/>
    </cofactor>
</comment>
<dbReference type="Proteomes" id="UP000606463">
    <property type="component" value="Unassembled WGS sequence"/>
</dbReference>
<keyword evidence="3" id="KW-0460">Magnesium</keyword>
<keyword evidence="1 3" id="KW-0210">Decarboxylase</keyword>
<feature type="binding site" evidence="3">
    <location>
        <position position="337"/>
    </location>
    <ligand>
        <name>CTP</name>
        <dbReference type="ChEBI" id="CHEBI:37563"/>
    </ligand>
</feature>
<dbReference type="InterPro" id="IPR007085">
    <property type="entry name" value="DNA/pantothenate-metab_flavo_C"/>
</dbReference>
<protein>
    <recommendedName>
        <fullName evidence="3">Coenzyme A biosynthesis bifunctional protein CoaBC</fullName>
    </recommendedName>
    <alternativeName>
        <fullName evidence="3">DNA/pantothenate metabolism flavoprotein</fullName>
    </alternativeName>
    <alternativeName>
        <fullName evidence="3">Phosphopantothenoylcysteine synthetase/decarboxylase</fullName>
        <shortName evidence="3">PPCS-PPCDC</shortName>
    </alternativeName>
    <domain>
        <recommendedName>
            <fullName evidence="3">Phosphopantothenoylcysteine decarboxylase</fullName>
            <shortName evidence="3">PPC decarboxylase</shortName>
            <shortName evidence="3">PPC-DC</shortName>
            <ecNumber evidence="3">4.1.1.36</ecNumber>
        </recommendedName>
        <alternativeName>
            <fullName evidence="3">CoaC</fullName>
        </alternativeName>
    </domain>
    <domain>
        <recommendedName>
            <fullName evidence="3">Phosphopantothenate--cysteine ligase</fullName>
            <ecNumber evidence="3">6.3.2.5</ecNumber>
        </recommendedName>
        <alternativeName>
            <fullName evidence="3">CoaB</fullName>
        </alternativeName>
        <alternativeName>
            <fullName evidence="3">Phosphopantothenoylcysteine synthetase</fullName>
            <shortName evidence="3">PPC synthetase</shortName>
            <shortName evidence="3">PPC-S</shortName>
        </alternativeName>
    </domain>
</protein>
<gene>
    <name evidence="3 7" type="primary">coaBC</name>
    <name evidence="7" type="ORF">EYH37_01530</name>
</gene>
<comment type="caution">
    <text evidence="3">Lacks conserved residue(s) required for the propagation of feature annotation.</text>
</comment>
<evidence type="ECO:0000256" key="3">
    <source>
        <dbReference type="HAMAP-Rule" id="MF_02225"/>
    </source>
</evidence>
<keyword evidence="3 4" id="KW-0288">FMN</keyword>
<organism evidence="7 8">
    <name type="scientific">Aquifex aeolicus</name>
    <dbReference type="NCBI Taxonomy" id="63363"/>
    <lineage>
        <taxon>Bacteria</taxon>
        <taxon>Pseudomonadati</taxon>
        <taxon>Aquificota</taxon>
        <taxon>Aquificia</taxon>
        <taxon>Aquificales</taxon>
        <taxon>Aquificaceae</taxon>
        <taxon>Aquifex</taxon>
    </lineage>
</organism>
<feature type="binding site" evidence="3">
    <location>
        <position position="319"/>
    </location>
    <ligand>
        <name>CTP</name>
        <dbReference type="ChEBI" id="CHEBI:37563"/>
    </ligand>
</feature>
<feature type="binding site" evidence="3">
    <location>
        <begin position="301"/>
        <end position="304"/>
    </location>
    <ligand>
        <name>CTP</name>
        <dbReference type="ChEBI" id="CHEBI:37563"/>
    </ligand>
</feature>
<dbReference type="PANTHER" id="PTHR14359">
    <property type="entry name" value="HOMO-OLIGOMERIC FLAVIN CONTAINING CYS DECARBOXYLASE FAMILY"/>
    <property type="match status" value="1"/>
</dbReference>
<feature type="domain" description="Flavoprotein" evidence="5">
    <location>
        <begin position="6"/>
        <end position="141"/>
    </location>
</feature>
<evidence type="ECO:0000313" key="7">
    <source>
        <dbReference type="EMBL" id="HIP98038.1"/>
    </source>
</evidence>
<evidence type="ECO:0000313" key="8">
    <source>
        <dbReference type="Proteomes" id="UP000606463"/>
    </source>
</evidence>
<dbReference type="InterPro" id="IPR035929">
    <property type="entry name" value="CoaB-like_sf"/>
</dbReference>
<dbReference type="EC" id="4.1.1.36" evidence="3"/>
<comment type="catalytic activity">
    <reaction evidence="3 4">
        <text>N-[(R)-4-phosphopantothenoyl]-L-cysteine + H(+) = (R)-4'-phosphopantetheine + CO2</text>
        <dbReference type="Rhea" id="RHEA:16793"/>
        <dbReference type="ChEBI" id="CHEBI:15378"/>
        <dbReference type="ChEBI" id="CHEBI:16526"/>
        <dbReference type="ChEBI" id="CHEBI:59458"/>
        <dbReference type="ChEBI" id="CHEBI:61723"/>
        <dbReference type="EC" id="4.1.1.36"/>
    </reaction>
</comment>
<sequence>MFLKGKRILIGITGGIASYKVYELIRLLIKEGAEVKTVLTPSALNFVSPTVLSTLSGKEPYWDWNYRRPLIHIDLAKWCDAFLIAPATVNTISKLACGIADNLLTATWFACHKPKLIAPAANSVMLSDSIIRENLKRLKKAGVEIIPSDEGLLACGDVGEGKLANVNLIRDYLVKALTPQRWKGKTVLITLGSTKEYLDPVRFISNSSSGKMGLALAKAIFYQGGEPILVAGDIKVDIPHWFRKFTVDTSEELLKLCLELFPSVDAVFMNAAVTDYRFKETFRGKLKKKEQTLKVELDPTPDILKELGKRKDNQLLVGFAVETENLIENALQKLKRKNLDAIVVNPAEVMGKDRYEGILLTKDGRKEEIKTSTKEEGAFLITKKVAQIFMEDPQWEREYR</sequence>
<dbReference type="HAMAP" id="MF_02225">
    <property type="entry name" value="CoaBC"/>
    <property type="match status" value="1"/>
</dbReference>
<comment type="pathway">
    <text evidence="3 4">Cofactor biosynthesis; coenzyme A biosynthesis; CoA from (R)-pantothenate: step 3/5.</text>
</comment>
<evidence type="ECO:0000259" key="5">
    <source>
        <dbReference type="Pfam" id="PF02441"/>
    </source>
</evidence>
<feature type="binding site" evidence="3">
    <location>
        <position position="275"/>
    </location>
    <ligand>
        <name>CTP</name>
        <dbReference type="ChEBI" id="CHEBI:37563"/>
    </ligand>
</feature>
<keyword evidence="3" id="KW-0511">Multifunctional enzyme</keyword>
<dbReference type="Gene3D" id="3.40.50.10300">
    <property type="entry name" value="CoaB-like"/>
    <property type="match status" value="1"/>
</dbReference>
<feature type="region of interest" description="Phosphopantothenate--cysteine ligase" evidence="3">
    <location>
        <begin position="187"/>
        <end position="400"/>
    </location>
</feature>
<comment type="caution">
    <text evidence="7">The sequence shown here is derived from an EMBL/GenBank/DDBJ whole genome shotgun (WGS) entry which is preliminary data.</text>
</comment>
<dbReference type="GO" id="GO:0015937">
    <property type="term" value="P:coenzyme A biosynthetic process"/>
    <property type="evidence" value="ECO:0007669"/>
    <property type="project" value="UniProtKB-UniRule"/>
</dbReference>
<dbReference type="SUPFAM" id="SSF52507">
    <property type="entry name" value="Homo-oligomeric flavin-containing Cys decarboxylases, HFCD"/>
    <property type="match status" value="1"/>
</dbReference>
<evidence type="ECO:0000256" key="1">
    <source>
        <dbReference type="ARBA" id="ARBA00022793"/>
    </source>
</evidence>
<proteinExistence type="inferred from homology"/>
<dbReference type="Pfam" id="PF02441">
    <property type="entry name" value="Flavoprotein"/>
    <property type="match status" value="1"/>
</dbReference>
<comment type="pathway">
    <text evidence="3 4">Cofactor biosynthesis; coenzyme A biosynthesis; CoA from (R)-pantothenate: step 2/5.</text>
</comment>
<dbReference type="EC" id="6.3.2.5" evidence="3"/>
<dbReference type="AlphaFoldDB" id="A0A9D0YPB5"/>
<feature type="binding site" evidence="3">
    <location>
        <position position="333"/>
    </location>
    <ligand>
        <name>CTP</name>
        <dbReference type="ChEBI" id="CHEBI:37563"/>
    </ligand>
</feature>